<keyword evidence="2" id="KW-0560">Oxidoreductase</keyword>
<dbReference type="InterPro" id="IPR043144">
    <property type="entry name" value="Mal/L-sulf/L-lact_DH-like_ah"/>
</dbReference>
<evidence type="ECO:0000313" key="3">
    <source>
        <dbReference type="EMBL" id="GGC46189.1"/>
    </source>
</evidence>
<dbReference type="InterPro" id="IPR003767">
    <property type="entry name" value="Malate/L-lactate_DH-like"/>
</dbReference>
<comment type="caution">
    <text evidence="3">The sequence shown here is derived from an EMBL/GenBank/DDBJ whole genome shotgun (WGS) entry which is preliminary data.</text>
</comment>
<dbReference type="RefSeq" id="WP_181272086.1">
    <property type="nucleotide sequence ID" value="NZ_BMJG01000014.1"/>
</dbReference>
<evidence type="ECO:0000256" key="1">
    <source>
        <dbReference type="ARBA" id="ARBA00006056"/>
    </source>
</evidence>
<gene>
    <name evidence="3" type="ORF">GCM10010974_30560</name>
</gene>
<dbReference type="PANTHER" id="PTHR11091">
    <property type="entry name" value="OXIDOREDUCTASE-RELATED"/>
    <property type="match status" value="1"/>
</dbReference>
<accession>A0ABQ1MT18</accession>
<sequence>MPRIELSRLEDFATIVLQNAGMSAEHASAVATVMCAADRIGLGSHGVARLSTYLERVRAGVMEVDPEMVVTEVTAALATVDAANGFGQVAATRAMDVAMDKARRMGIAAVSVKNSNHFGIAGHYARTAAENRLIGIVMTNASPALPPFNAKNKLLGTNPVAIGIPSINQPMAVLDMSSTIVARGKIRRYLEEGRTTLPHGWANDAQGRLTTDPHEALEGSLAPIGGPKGAGLALMIDLLTGVLSGASITGEVGNLLDASKTANTAHLMIVVDPDKFVGATAFGELVDTVLAAISSMEPADGGRVYYPGLIEHDRARDTAENGADITDEGLDRLNREAAVYGLRPLG</sequence>
<dbReference type="InterPro" id="IPR043143">
    <property type="entry name" value="Mal/L-sulf/L-lact_DH-like_NADP"/>
</dbReference>
<evidence type="ECO:0000313" key="4">
    <source>
        <dbReference type="Proteomes" id="UP000632322"/>
    </source>
</evidence>
<name>A0ABQ1MT18_9MICO</name>
<organism evidence="3 4">
    <name type="scientific">Brevibacterium sediminis</name>
    <dbReference type="NCBI Taxonomy" id="1857024"/>
    <lineage>
        <taxon>Bacteria</taxon>
        <taxon>Bacillati</taxon>
        <taxon>Actinomycetota</taxon>
        <taxon>Actinomycetes</taxon>
        <taxon>Micrococcales</taxon>
        <taxon>Brevibacteriaceae</taxon>
        <taxon>Brevibacterium</taxon>
    </lineage>
</organism>
<dbReference type="Gene3D" id="3.30.1370.60">
    <property type="entry name" value="Hypothetical oxidoreductase yiak, domain 2"/>
    <property type="match status" value="1"/>
</dbReference>
<evidence type="ECO:0000256" key="2">
    <source>
        <dbReference type="ARBA" id="ARBA00023002"/>
    </source>
</evidence>
<dbReference type="PANTHER" id="PTHR11091:SF0">
    <property type="entry name" value="MALATE DEHYDROGENASE"/>
    <property type="match status" value="1"/>
</dbReference>
<reference evidence="4" key="1">
    <citation type="journal article" date="2019" name="Int. J. Syst. Evol. Microbiol.">
        <title>The Global Catalogue of Microorganisms (GCM) 10K type strain sequencing project: providing services to taxonomists for standard genome sequencing and annotation.</title>
        <authorList>
            <consortium name="The Broad Institute Genomics Platform"/>
            <consortium name="The Broad Institute Genome Sequencing Center for Infectious Disease"/>
            <person name="Wu L."/>
            <person name="Ma J."/>
        </authorList>
    </citation>
    <scope>NUCLEOTIDE SEQUENCE [LARGE SCALE GENOMIC DNA]</scope>
    <source>
        <strain evidence="4">CGMCC 1.15472</strain>
    </source>
</reference>
<keyword evidence="4" id="KW-1185">Reference proteome</keyword>
<protein>
    <submittedName>
        <fullName evidence="3">Lactate dehydrogenase</fullName>
    </submittedName>
</protein>
<dbReference type="Proteomes" id="UP000632322">
    <property type="component" value="Unassembled WGS sequence"/>
</dbReference>
<dbReference type="Gene3D" id="1.10.1530.10">
    <property type="match status" value="1"/>
</dbReference>
<proteinExistence type="inferred from homology"/>
<dbReference type="Pfam" id="PF02615">
    <property type="entry name" value="Ldh_2"/>
    <property type="match status" value="1"/>
</dbReference>
<dbReference type="EMBL" id="BMJG01000014">
    <property type="protein sequence ID" value="GGC46189.1"/>
    <property type="molecule type" value="Genomic_DNA"/>
</dbReference>
<dbReference type="InterPro" id="IPR036111">
    <property type="entry name" value="Mal/L-sulfo/L-lacto_DH-like_sf"/>
</dbReference>
<comment type="similarity">
    <text evidence="1">Belongs to the LDH2/MDH2 oxidoreductase family.</text>
</comment>
<dbReference type="SUPFAM" id="SSF89733">
    <property type="entry name" value="L-sulfolactate dehydrogenase-like"/>
    <property type="match status" value="1"/>
</dbReference>